<reference evidence="3" key="1">
    <citation type="journal article" date="2019" name="Int. J. Syst. Evol. Microbiol.">
        <title>The Global Catalogue of Microorganisms (GCM) 10K type strain sequencing project: providing services to taxonomists for standard genome sequencing and annotation.</title>
        <authorList>
            <consortium name="The Broad Institute Genomics Platform"/>
            <consortium name="The Broad Institute Genome Sequencing Center for Infectious Disease"/>
            <person name="Wu L."/>
            <person name="Ma J."/>
        </authorList>
    </citation>
    <scope>NUCLEOTIDE SEQUENCE [LARGE SCALE GENOMIC DNA]</scope>
    <source>
        <strain evidence="3">CGMCC 1.15277</strain>
    </source>
</reference>
<name>A0ABW1X0V4_9ACTN</name>
<dbReference type="EMBL" id="JBHSUA010000015">
    <property type="protein sequence ID" value="MFC6396862.1"/>
    <property type="molecule type" value="Genomic_DNA"/>
</dbReference>
<dbReference type="PROSITE" id="PS51257">
    <property type="entry name" value="PROKAR_LIPOPROTEIN"/>
    <property type="match status" value="1"/>
</dbReference>
<accession>A0ABW1X0V4</accession>
<dbReference type="Proteomes" id="UP001596266">
    <property type="component" value="Unassembled WGS sequence"/>
</dbReference>
<evidence type="ECO:0000256" key="1">
    <source>
        <dbReference type="SAM" id="SignalP"/>
    </source>
</evidence>
<gene>
    <name evidence="2" type="primary">aztD</name>
    <name evidence="2" type="ORF">ACFP57_07680</name>
</gene>
<dbReference type="InterPro" id="IPR047697">
    <property type="entry name" value="AztD-like"/>
</dbReference>
<keyword evidence="3" id="KW-1185">Reference proteome</keyword>
<proteinExistence type="predicted"/>
<comment type="caution">
    <text evidence="2">The sequence shown here is derived from an EMBL/GenBank/DDBJ whole genome shotgun (WGS) entry which is preliminary data.</text>
</comment>
<keyword evidence="1" id="KW-0732">Signal</keyword>
<protein>
    <submittedName>
        <fullName evidence="2">Zinc metallochaperone AztD</fullName>
    </submittedName>
</protein>
<dbReference type="SUPFAM" id="SSF50969">
    <property type="entry name" value="YVTN repeat-like/Quinoprotein amine dehydrogenase"/>
    <property type="match status" value="1"/>
</dbReference>
<evidence type="ECO:0000313" key="2">
    <source>
        <dbReference type="EMBL" id="MFC6396862.1"/>
    </source>
</evidence>
<dbReference type="NCBIfam" id="NF038015">
    <property type="entry name" value="AztD"/>
    <property type="match status" value="1"/>
</dbReference>
<dbReference type="RefSeq" id="WP_343884137.1">
    <property type="nucleotide sequence ID" value="NZ_BAAAKI010000001.1"/>
</dbReference>
<dbReference type="Gene3D" id="2.130.10.10">
    <property type="entry name" value="YVTN repeat-like/Quinoprotein amine dehydrogenase"/>
    <property type="match status" value="1"/>
</dbReference>
<organism evidence="2 3">
    <name type="scientific">Luteococcus sanguinis</name>
    <dbReference type="NCBI Taxonomy" id="174038"/>
    <lineage>
        <taxon>Bacteria</taxon>
        <taxon>Bacillati</taxon>
        <taxon>Actinomycetota</taxon>
        <taxon>Actinomycetes</taxon>
        <taxon>Propionibacteriales</taxon>
        <taxon>Propionibacteriaceae</taxon>
        <taxon>Luteococcus</taxon>
    </lineage>
</organism>
<dbReference type="InterPro" id="IPR011044">
    <property type="entry name" value="Quino_amine_DH_bsu"/>
</dbReference>
<feature type="chain" id="PRO_5046518162" evidence="1">
    <location>
        <begin position="23"/>
        <end position="409"/>
    </location>
</feature>
<sequence length="409" mass="43717">MNRSLRPFTLFGLLALTACSQAALPASTSSTGASAVPSARETFEAAGPTPRLVVTHDGGVTVVDATSGKVEGEFAAEGFTRLNQAGDGRHLLLTEGDHFRVLDSGAWSRAHGDHSHSYKTAPLLTDVTFDGEHPGHAVFHGDRTALFYDGEGRVEWFEPTALSLEKPKTQHIQLPAAHHGVALWRDDDTFVHTVGTEDARSGVAIRDAEGKELASTEDCPGVHGEASVKAAISVGCEDGILIIKKNVITKVESPDAYGRIGNQAGTEASTVVLGDYKVDKDAELERPTRISLTDTATGRLRLVDLGASYSFRSLGRGPAGEALVLGTDGKLRVIDPANGKVTRQVTVVKPWTEPLEWQQPRPTLYVQGDQAWVSEPASKQLHRVDLATGKVDQTITLTQRPNELNGVVG</sequence>
<feature type="signal peptide" evidence="1">
    <location>
        <begin position="1"/>
        <end position="22"/>
    </location>
</feature>
<evidence type="ECO:0000313" key="3">
    <source>
        <dbReference type="Proteomes" id="UP001596266"/>
    </source>
</evidence>
<dbReference type="InterPro" id="IPR015943">
    <property type="entry name" value="WD40/YVTN_repeat-like_dom_sf"/>
</dbReference>